<dbReference type="InterPro" id="IPR044977">
    <property type="entry name" value="RLT1-3"/>
</dbReference>
<evidence type="ECO:0000313" key="6">
    <source>
        <dbReference type="Proteomes" id="UP000594638"/>
    </source>
</evidence>
<comment type="subcellular location">
    <subcellularLocation>
        <location evidence="1">Nucleus</location>
    </subcellularLocation>
</comment>
<keyword evidence="2" id="KW-0539">Nucleus</keyword>
<dbReference type="Gramene" id="OE9A080997T1">
    <property type="protein sequence ID" value="OE9A080997C1"/>
    <property type="gene ID" value="OE9A080997"/>
</dbReference>
<comment type="caution">
    <text evidence="5">The sequence shown here is derived from an EMBL/GenBank/DDBJ whole genome shotgun (WGS) entry which is preliminary data.</text>
</comment>
<feature type="compositionally biased region" description="Polar residues" evidence="3">
    <location>
        <begin position="624"/>
        <end position="641"/>
    </location>
</feature>
<dbReference type="GO" id="GO:0006357">
    <property type="term" value="P:regulation of transcription by RNA polymerase II"/>
    <property type="evidence" value="ECO:0007669"/>
    <property type="project" value="InterPro"/>
</dbReference>
<dbReference type="InterPro" id="IPR028941">
    <property type="entry name" value="WHIM2_dom"/>
</dbReference>
<protein>
    <recommendedName>
        <fullName evidence="4">DDT domain-containing protein</fullName>
    </recommendedName>
</protein>
<feature type="region of interest" description="Disordered" evidence="3">
    <location>
        <begin position="624"/>
        <end position="653"/>
    </location>
</feature>
<reference evidence="5 6" key="1">
    <citation type="submission" date="2019-12" db="EMBL/GenBank/DDBJ databases">
        <authorList>
            <person name="Alioto T."/>
            <person name="Alioto T."/>
            <person name="Gomez Garrido J."/>
        </authorList>
    </citation>
    <scope>NUCLEOTIDE SEQUENCE [LARGE SCALE GENOMIC DNA]</scope>
</reference>
<evidence type="ECO:0000256" key="1">
    <source>
        <dbReference type="ARBA" id="ARBA00004123"/>
    </source>
</evidence>
<gene>
    <name evidence="5" type="ORF">OLEA9_A080997</name>
</gene>
<dbReference type="PANTHER" id="PTHR36968">
    <property type="entry name" value="HOMEOBOX-DDT DOMAIN PROTEIN RLT2"/>
    <property type="match status" value="1"/>
</dbReference>
<dbReference type="GO" id="GO:0005634">
    <property type="term" value="C:nucleus"/>
    <property type="evidence" value="ECO:0007669"/>
    <property type="project" value="UniProtKB-SubCell"/>
</dbReference>
<dbReference type="Pfam" id="PF15613">
    <property type="entry name" value="WSD"/>
    <property type="match status" value="1"/>
</dbReference>
<dbReference type="SMART" id="SM00571">
    <property type="entry name" value="DDT"/>
    <property type="match status" value="1"/>
</dbReference>
<dbReference type="Pfam" id="PF15612">
    <property type="entry name" value="WHIM1"/>
    <property type="match status" value="1"/>
</dbReference>
<feature type="domain" description="DDT" evidence="4">
    <location>
        <begin position="302"/>
        <end position="361"/>
    </location>
</feature>
<proteinExistence type="predicted"/>
<sequence length="770" mass="86695">MNCNRNCSCKSMDKKRKRKLQHQLFMDEDDYRLRLQEVLYSPEHILSKIFRKDGPPLGNEFDSLPSNAFLCKQRGPRKCRHTSEENSQVYKRRKACCENIAPTLRHGMGKGLMTYMGASAKKNGRGKGMITQKGAAVKKHGIGKGLMTVWQMTNPDARNLSPDGISSESLVQQKTKKGQTVLRKLTNKEQAKRKRPPRSRKVEYQKFEKRNHDEELELRELQAGPNPLTCSAHFATNASRGCSLCKDLLAKFPPSTVTMRQPLCATMEFLSRACQETLQVIPICYSILVMEVLKVTGLYILQLTIDGRLMVFHFLCTYAIKIDVCAFTLDEFAQAFHDKDSLLLGQVHVSLLKLLVSDIDQDLSRGFLPLASKNRKFLALLHSIEGQDFVLDFWQNLELCLKELSTSQSYGKVWISFCGMKVSELAKSSPIVELHLVDTTHDLENLISSALSSEVALFEKISSSGYRLRINATTKEEEVSPSDCEDFGSVDEISEVSGRCNDSKCESMDSSPARLKRNHCQKKNDTLTVYNEIDESHPGEVWLLGLMEGEYSDLSIEEKLNALAALTDLLSAGSSIRTEDFSTPVLNAECPPSINHYASGGKIKRSTVKQCKTGLLVGSHRQTVSNNDVSTSEQPIDSFNPMSKVGGKGKDANMKKDAKETKADEYLHSMQSIFLGSDRRYNRYWIFLGPCDEFDPGLKRIYFESSEDGHWDLIDTQEALCTLLSTLDRRGAREAFLFASLEKQKAYLCQAMSSMPNDGRIRQLIFDQSE</sequence>
<feature type="region of interest" description="Disordered" evidence="3">
    <location>
        <begin position="161"/>
        <end position="202"/>
    </location>
</feature>
<accession>A0A8S0TPG3</accession>
<dbReference type="EMBL" id="CACTIH010007287">
    <property type="protein sequence ID" value="CAA3007908.1"/>
    <property type="molecule type" value="Genomic_DNA"/>
</dbReference>
<dbReference type="InterPro" id="IPR028942">
    <property type="entry name" value="WHIM1_dom"/>
</dbReference>
<evidence type="ECO:0000313" key="5">
    <source>
        <dbReference type="EMBL" id="CAA3007908.1"/>
    </source>
</evidence>
<evidence type="ECO:0000256" key="3">
    <source>
        <dbReference type="SAM" id="MobiDB-lite"/>
    </source>
</evidence>
<dbReference type="PANTHER" id="PTHR36968:SF8">
    <property type="entry name" value="HOMEOBOX-DDT DOMAIN PROTEIN RLT3 ISOFORM X1"/>
    <property type="match status" value="1"/>
</dbReference>
<name>A0A8S0TPG3_OLEEU</name>
<feature type="compositionally biased region" description="Polar residues" evidence="3">
    <location>
        <begin position="164"/>
        <end position="173"/>
    </location>
</feature>
<dbReference type="Proteomes" id="UP000594638">
    <property type="component" value="Unassembled WGS sequence"/>
</dbReference>
<dbReference type="OrthoDB" id="6159439at2759"/>
<dbReference type="PROSITE" id="PS50827">
    <property type="entry name" value="DDT"/>
    <property type="match status" value="1"/>
</dbReference>
<evidence type="ECO:0000256" key="2">
    <source>
        <dbReference type="ARBA" id="ARBA00023242"/>
    </source>
</evidence>
<dbReference type="InterPro" id="IPR018501">
    <property type="entry name" value="DDT_dom"/>
</dbReference>
<keyword evidence="6" id="KW-1185">Reference proteome</keyword>
<organism evidence="5 6">
    <name type="scientific">Olea europaea subsp. europaea</name>
    <dbReference type="NCBI Taxonomy" id="158383"/>
    <lineage>
        <taxon>Eukaryota</taxon>
        <taxon>Viridiplantae</taxon>
        <taxon>Streptophyta</taxon>
        <taxon>Embryophyta</taxon>
        <taxon>Tracheophyta</taxon>
        <taxon>Spermatophyta</taxon>
        <taxon>Magnoliopsida</taxon>
        <taxon>eudicotyledons</taxon>
        <taxon>Gunneridae</taxon>
        <taxon>Pentapetalae</taxon>
        <taxon>asterids</taxon>
        <taxon>lamiids</taxon>
        <taxon>Lamiales</taxon>
        <taxon>Oleaceae</taxon>
        <taxon>Oleeae</taxon>
        <taxon>Olea</taxon>
    </lineage>
</organism>
<evidence type="ECO:0000259" key="4">
    <source>
        <dbReference type="PROSITE" id="PS50827"/>
    </source>
</evidence>
<dbReference type="Pfam" id="PF02791">
    <property type="entry name" value="DDT"/>
    <property type="match status" value="1"/>
</dbReference>
<dbReference type="AlphaFoldDB" id="A0A8S0TPG3"/>